<name>A0ABQ9CI38_9ROSI</name>
<keyword evidence="2" id="KW-1185">Reference proteome</keyword>
<accession>A0ABQ9CI38</accession>
<gene>
    <name evidence="1" type="ORF">OIU77_018955</name>
</gene>
<comment type="caution">
    <text evidence="1">The sequence shown here is derived from an EMBL/GenBank/DDBJ whole genome shotgun (WGS) entry which is preliminary data.</text>
</comment>
<reference evidence="1" key="2">
    <citation type="journal article" date="2023" name="Int. J. Mol. Sci.">
        <title>De Novo Assembly and Annotation of 11 Diverse Shrub Willow (Salix) Genomes Reveals Novel Gene Organization in Sex-Linked Regions.</title>
        <authorList>
            <person name="Hyden B."/>
            <person name="Feng K."/>
            <person name="Yates T.B."/>
            <person name="Jawdy S."/>
            <person name="Cereghino C."/>
            <person name="Smart L.B."/>
            <person name="Muchero W."/>
        </authorList>
    </citation>
    <scope>NUCLEOTIDE SEQUENCE</scope>
    <source>
        <tissue evidence="1">Shoot tip</tissue>
    </source>
</reference>
<reference evidence="1" key="1">
    <citation type="submission" date="2022-10" db="EMBL/GenBank/DDBJ databases">
        <authorList>
            <person name="Hyden B.L."/>
            <person name="Feng K."/>
            <person name="Yates T."/>
            <person name="Jawdy S."/>
            <person name="Smart L.B."/>
            <person name="Muchero W."/>
        </authorList>
    </citation>
    <scope>NUCLEOTIDE SEQUENCE</scope>
    <source>
        <tissue evidence="1">Shoot tip</tissue>
    </source>
</reference>
<proteinExistence type="predicted"/>
<evidence type="ECO:0000313" key="1">
    <source>
        <dbReference type="EMBL" id="KAJ6398048.1"/>
    </source>
</evidence>
<dbReference type="Proteomes" id="UP001141253">
    <property type="component" value="Chromosome 5"/>
</dbReference>
<feature type="non-terminal residue" evidence="1">
    <location>
        <position position="16"/>
    </location>
</feature>
<sequence>MSNDLTSTGFSSLNSS</sequence>
<dbReference type="EMBL" id="JAPFFI010000003">
    <property type="protein sequence ID" value="KAJ6398048.1"/>
    <property type="molecule type" value="Genomic_DNA"/>
</dbReference>
<protein>
    <submittedName>
        <fullName evidence="1">Uncharacterized protein</fullName>
    </submittedName>
</protein>
<evidence type="ECO:0000313" key="2">
    <source>
        <dbReference type="Proteomes" id="UP001141253"/>
    </source>
</evidence>
<organism evidence="1 2">
    <name type="scientific">Salix suchowensis</name>
    <dbReference type="NCBI Taxonomy" id="1278906"/>
    <lineage>
        <taxon>Eukaryota</taxon>
        <taxon>Viridiplantae</taxon>
        <taxon>Streptophyta</taxon>
        <taxon>Embryophyta</taxon>
        <taxon>Tracheophyta</taxon>
        <taxon>Spermatophyta</taxon>
        <taxon>Magnoliopsida</taxon>
        <taxon>eudicotyledons</taxon>
        <taxon>Gunneridae</taxon>
        <taxon>Pentapetalae</taxon>
        <taxon>rosids</taxon>
        <taxon>fabids</taxon>
        <taxon>Malpighiales</taxon>
        <taxon>Salicaceae</taxon>
        <taxon>Saliceae</taxon>
        <taxon>Salix</taxon>
    </lineage>
</organism>